<organism evidence="1 2">
    <name type="scientific">Ceraceosorus bombacis</name>
    <dbReference type="NCBI Taxonomy" id="401625"/>
    <lineage>
        <taxon>Eukaryota</taxon>
        <taxon>Fungi</taxon>
        <taxon>Dikarya</taxon>
        <taxon>Basidiomycota</taxon>
        <taxon>Ustilaginomycotina</taxon>
        <taxon>Exobasidiomycetes</taxon>
        <taxon>Ceraceosorales</taxon>
        <taxon>Ceraceosoraceae</taxon>
        <taxon>Ceraceosorus</taxon>
    </lineage>
</organism>
<accession>A0A0P1B9W0</accession>
<dbReference type="AlphaFoldDB" id="A0A0P1B9W0"/>
<proteinExistence type="predicted"/>
<sequence length="77" mass="8440">MIALLTSSHSPLTSLAGFTGSASHRLTEHTFAADLRESSRDSDNLLLPTGRHIIAHRLSSWRRCFTLVAVGEAQPRI</sequence>
<dbReference type="Proteomes" id="UP000054845">
    <property type="component" value="Unassembled WGS sequence"/>
</dbReference>
<name>A0A0P1B9W0_9BASI</name>
<evidence type="ECO:0000313" key="2">
    <source>
        <dbReference type="Proteomes" id="UP000054845"/>
    </source>
</evidence>
<reference evidence="1 2" key="1">
    <citation type="submission" date="2014-09" db="EMBL/GenBank/DDBJ databases">
        <authorList>
            <person name="Magalhaes I.L.F."/>
            <person name="Oliveira U."/>
            <person name="Santos F.R."/>
            <person name="Vidigal T.H.D.A."/>
            <person name="Brescovit A.D."/>
            <person name="Santos A.J."/>
        </authorList>
    </citation>
    <scope>NUCLEOTIDE SEQUENCE [LARGE SCALE GENOMIC DNA]</scope>
</reference>
<dbReference type="EMBL" id="CCYA01000181">
    <property type="protein sequence ID" value="CEH12715.1"/>
    <property type="molecule type" value="Genomic_DNA"/>
</dbReference>
<evidence type="ECO:0000313" key="1">
    <source>
        <dbReference type="EMBL" id="CEH12715.1"/>
    </source>
</evidence>
<keyword evidence="2" id="KW-1185">Reference proteome</keyword>
<protein>
    <submittedName>
        <fullName evidence="1">Uncharacterized protein</fullName>
    </submittedName>
</protein>